<keyword evidence="2" id="KW-1185">Reference proteome</keyword>
<reference evidence="2" key="1">
    <citation type="submission" date="2018-02" db="EMBL/GenBank/DDBJ databases">
        <authorList>
            <person name="Seth-Smith MB H."/>
            <person name="Seth-Smith H."/>
        </authorList>
    </citation>
    <scope>NUCLEOTIDE SEQUENCE [LARGE SCALE GENOMIC DNA]</scope>
</reference>
<evidence type="ECO:0000313" key="1">
    <source>
        <dbReference type="EMBL" id="VDM87982.1"/>
    </source>
</evidence>
<dbReference type="AlphaFoldDB" id="A0A3S4BE60"/>
<accession>A0A3S4BE60</accession>
<evidence type="ECO:0000313" key="2">
    <source>
        <dbReference type="Proteomes" id="UP000269998"/>
    </source>
</evidence>
<organism evidence="1 2">
    <name type="scientific">Mycobacterium basiliense</name>
    <dbReference type="NCBI Taxonomy" id="2094119"/>
    <lineage>
        <taxon>Bacteria</taxon>
        <taxon>Bacillati</taxon>
        <taxon>Actinomycetota</taxon>
        <taxon>Actinomycetes</taxon>
        <taxon>Mycobacteriales</taxon>
        <taxon>Mycobacteriaceae</taxon>
        <taxon>Mycobacterium</taxon>
    </lineage>
</organism>
<gene>
    <name evidence="1" type="ORF">MB901379_01536</name>
</gene>
<dbReference type="EMBL" id="LR130759">
    <property type="protein sequence ID" value="VDM87982.1"/>
    <property type="molecule type" value="Genomic_DNA"/>
</dbReference>
<sequence>MPVLLAFLLADDHTGPRTHCQTRRMIRQAHFFLAVVQLTSPEMRTILPTGVRKER</sequence>
<dbReference type="Proteomes" id="UP000269998">
    <property type="component" value="Chromosome"/>
</dbReference>
<proteinExistence type="predicted"/>
<protein>
    <submittedName>
        <fullName evidence="1">Uncharacterized protein</fullName>
    </submittedName>
</protein>
<dbReference type="KEGG" id="mbai:MB901379_01536"/>
<name>A0A3S4BE60_9MYCO</name>